<dbReference type="GO" id="GO:0005524">
    <property type="term" value="F:ATP binding"/>
    <property type="evidence" value="ECO:0007669"/>
    <property type="project" value="UniProtKB-KW"/>
</dbReference>
<evidence type="ECO:0000256" key="1">
    <source>
        <dbReference type="SAM" id="MobiDB-lite"/>
    </source>
</evidence>
<evidence type="ECO:0000259" key="2">
    <source>
        <dbReference type="Pfam" id="PF04313"/>
    </source>
</evidence>
<gene>
    <name evidence="3" type="ordered locus">Ppro_0309</name>
</gene>
<evidence type="ECO:0000313" key="4">
    <source>
        <dbReference type="Proteomes" id="UP000006732"/>
    </source>
</evidence>
<dbReference type="GO" id="GO:0009035">
    <property type="term" value="F:type I site-specific deoxyribonuclease activity"/>
    <property type="evidence" value="ECO:0007669"/>
    <property type="project" value="UniProtKB-EC"/>
</dbReference>
<dbReference type="EMBL" id="CP000482">
    <property type="protein sequence ID" value="ABK97943.1"/>
    <property type="molecule type" value="Genomic_DNA"/>
</dbReference>
<proteinExistence type="predicted"/>
<protein>
    <recommendedName>
        <fullName evidence="2">Restriction endonuclease type I HsdR N-terminal domain-containing protein</fullName>
    </recommendedName>
</protein>
<feature type="region of interest" description="Disordered" evidence="1">
    <location>
        <begin position="1"/>
        <end position="22"/>
    </location>
</feature>
<organism evidence="3 4">
    <name type="scientific">Pelobacter propionicus (strain DSM 2379 / NBRC 103807 / OttBd1)</name>
    <dbReference type="NCBI Taxonomy" id="338966"/>
    <lineage>
        <taxon>Bacteria</taxon>
        <taxon>Pseudomonadati</taxon>
        <taxon>Thermodesulfobacteriota</taxon>
        <taxon>Desulfuromonadia</taxon>
        <taxon>Desulfuromonadales</taxon>
        <taxon>Desulfuromonadaceae</taxon>
        <taxon>Pelobacter</taxon>
    </lineage>
</organism>
<dbReference type="InterPro" id="IPR007409">
    <property type="entry name" value="Restrct_endonuc_type1_HsdR_N"/>
</dbReference>
<reference evidence="3 4" key="1">
    <citation type="submission" date="2006-10" db="EMBL/GenBank/DDBJ databases">
        <title>Complete sequence of chromosome of Pelobacter propionicus DSM 2379.</title>
        <authorList>
            <consortium name="US DOE Joint Genome Institute"/>
            <person name="Copeland A."/>
            <person name="Lucas S."/>
            <person name="Lapidus A."/>
            <person name="Barry K."/>
            <person name="Detter J.C."/>
            <person name="Glavina del Rio T."/>
            <person name="Hammon N."/>
            <person name="Israni S."/>
            <person name="Dalin E."/>
            <person name="Tice H."/>
            <person name="Pitluck S."/>
            <person name="Saunders E."/>
            <person name="Brettin T."/>
            <person name="Bruce D."/>
            <person name="Han C."/>
            <person name="Tapia R."/>
            <person name="Schmutz J."/>
            <person name="Larimer F."/>
            <person name="Land M."/>
            <person name="Hauser L."/>
            <person name="Kyrpides N."/>
            <person name="Kim E."/>
            <person name="Lovley D."/>
            <person name="Richardson P."/>
        </authorList>
    </citation>
    <scope>NUCLEOTIDE SEQUENCE [LARGE SCALE GENOMIC DNA]</scope>
    <source>
        <strain evidence="4">DSM 2379 / NBRC 103807 / OttBd1</strain>
    </source>
</reference>
<dbReference type="AlphaFoldDB" id="A1AKS3"/>
<evidence type="ECO:0000313" key="3">
    <source>
        <dbReference type="EMBL" id="ABK97943.1"/>
    </source>
</evidence>
<dbReference type="GO" id="GO:0003677">
    <property type="term" value="F:DNA binding"/>
    <property type="evidence" value="ECO:0007669"/>
    <property type="project" value="UniProtKB-KW"/>
</dbReference>
<dbReference type="STRING" id="338966.Ppro_0309"/>
<dbReference type="OrthoDB" id="9148007at2"/>
<dbReference type="KEGG" id="ppd:Ppro_0309"/>
<dbReference type="Gene3D" id="3.90.1570.30">
    <property type="match status" value="1"/>
</dbReference>
<dbReference type="RefSeq" id="WP_011734257.1">
    <property type="nucleotide sequence ID" value="NC_008609.1"/>
</dbReference>
<dbReference type="GO" id="GO:0009307">
    <property type="term" value="P:DNA restriction-modification system"/>
    <property type="evidence" value="ECO:0007669"/>
    <property type="project" value="UniProtKB-KW"/>
</dbReference>
<sequence length="395" mass="44577">MPDFKDRITRHSEHVKNAGPHCSTEETTKQALILPLLDVLGFSPYDPTKVKAEYGANLPTIKANERVDYALFVDDNPVMYIEAKSCPDRLTNHTGQLARYFNATPDVFVAAITNGREWRFFSDQKHSNIMDTTPFLTVDFENIADSDIEKLERFRYGRFNPDGMRTFAEEQTLQDSFTTTIEGCLRDPDADFVRFIACRSDACGRLTPKQIETYTPIVKKSLAEAISKVVVGGLNVPIARQIPSPPLDSPQCDSPNGDIIDPNNPKIVTTEAERRVLEIVQAILEGQADPDEIIGKDTETYFSVCYQGKNNRWLLRYYGNRGTPFAMFNIPMTQERTGQAKRAGLEVRSNNGISLTKPEHLMKLSNMFFDALEYCKDDENFRKKNGSNTADEASE</sequence>
<accession>A1AKS3</accession>
<dbReference type="Pfam" id="PF04313">
    <property type="entry name" value="HSDR_N"/>
    <property type="match status" value="1"/>
</dbReference>
<name>A1AKS3_PELPD</name>
<keyword evidence="4" id="KW-1185">Reference proteome</keyword>
<feature type="domain" description="Restriction endonuclease type I HsdR N-terminal" evidence="2">
    <location>
        <begin position="63"/>
        <end position="125"/>
    </location>
</feature>
<feature type="compositionally biased region" description="Basic and acidic residues" evidence="1">
    <location>
        <begin position="1"/>
        <end position="16"/>
    </location>
</feature>
<dbReference type="eggNOG" id="COG4748">
    <property type="taxonomic scope" value="Bacteria"/>
</dbReference>
<dbReference type="Proteomes" id="UP000006732">
    <property type="component" value="Chromosome"/>
</dbReference>
<dbReference type="HOGENOM" id="CLU_045501_0_0_7"/>